<dbReference type="AlphaFoldDB" id="V4STR2"/>
<dbReference type="Gramene" id="ESR40566">
    <property type="protein sequence ID" value="ESR40566"/>
    <property type="gene ID" value="CICLE_v10027627mg"/>
</dbReference>
<dbReference type="KEGG" id="cic:CICLE_v10027627mg"/>
<evidence type="ECO:0000313" key="2">
    <source>
        <dbReference type="EMBL" id="ESR40566.1"/>
    </source>
</evidence>
<evidence type="ECO:0000313" key="3">
    <source>
        <dbReference type="Proteomes" id="UP000030687"/>
    </source>
</evidence>
<proteinExistence type="predicted"/>
<accession>V4STR2</accession>
<dbReference type="InParanoid" id="V4STR2"/>
<feature type="compositionally biased region" description="Polar residues" evidence="1">
    <location>
        <begin position="90"/>
        <end position="103"/>
    </location>
</feature>
<keyword evidence="3" id="KW-1185">Reference proteome</keyword>
<feature type="region of interest" description="Disordered" evidence="1">
    <location>
        <begin position="1"/>
        <end position="103"/>
    </location>
</feature>
<feature type="compositionally biased region" description="Basic and acidic residues" evidence="1">
    <location>
        <begin position="1"/>
        <end position="50"/>
    </location>
</feature>
<feature type="compositionally biased region" description="Low complexity" evidence="1">
    <location>
        <begin position="68"/>
        <end position="89"/>
    </location>
</feature>
<evidence type="ECO:0000256" key="1">
    <source>
        <dbReference type="SAM" id="MobiDB-lite"/>
    </source>
</evidence>
<reference evidence="2 3" key="1">
    <citation type="submission" date="2013-10" db="EMBL/GenBank/DDBJ databases">
        <authorList>
            <consortium name="International Citrus Genome Consortium"/>
            <person name="Jenkins J."/>
            <person name="Schmutz J."/>
            <person name="Prochnik S."/>
            <person name="Rokhsar D."/>
            <person name="Gmitter F."/>
            <person name="Ollitrault P."/>
            <person name="Machado M."/>
            <person name="Talon M."/>
            <person name="Wincker P."/>
            <person name="Jaillon O."/>
            <person name="Morgante M."/>
        </authorList>
    </citation>
    <scope>NUCLEOTIDE SEQUENCE</scope>
    <source>
        <strain evidence="3">cv. Clemenules</strain>
    </source>
</reference>
<dbReference type="EMBL" id="KI536925">
    <property type="protein sequence ID" value="ESR40566.1"/>
    <property type="molecule type" value="Genomic_DNA"/>
</dbReference>
<protein>
    <submittedName>
        <fullName evidence="2">Uncharacterized protein</fullName>
    </submittedName>
</protein>
<gene>
    <name evidence="2" type="ORF">CICLE_v10027627mg</name>
</gene>
<sequence>MKIKEGKTSLREVNRGLKMNEQHPRERAATTHEQQPHERAAARRGLDRRSSGSASRSSDLRQREQIQRLAAARAVPAAGLPAGPTVPATSGNPSNSSSFRRIV</sequence>
<dbReference type="Proteomes" id="UP000030687">
    <property type="component" value="Unassembled WGS sequence"/>
</dbReference>
<name>V4STR2_CITCL</name>
<organism evidence="2 3">
    <name type="scientific">Citrus clementina</name>
    <name type="common">Clementine</name>
    <name type="synonym">Citrus deliciosa x Citrus sinensis</name>
    <dbReference type="NCBI Taxonomy" id="85681"/>
    <lineage>
        <taxon>Eukaryota</taxon>
        <taxon>Viridiplantae</taxon>
        <taxon>Streptophyta</taxon>
        <taxon>Embryophyta</taxon>
        <taxon>Tracheophyta</taxon>
        <taxon>Spermatophyta</taxon>
        <taxon>Magnoliopsida</taxon>
        <taxon>eudicotyledons</taxon>
        <taxon>Gunneridae</taxon>
        <taxon>Pentapetalae</taxon>
        <taxon>rosids</taxon>
        <taxon>malvids</taxon>
        <taxon>Sapindales</taxon>
        <taxon>Rutaceae</taxon>
        <taxon>Aurantioideae</taxon>
        <taxon>Citrus</taxon>
    </lineage>
</organism>